<keyword evidence="4" id="KW-1185">Reference proteome</keyword>
<evidence type="ECO:0000313" key="4">
    <source>
        <dbReference type="Proteomes" id="UP000017700"/>
    </source>
</evidence>
<evidence type="ECO:0000313" key="2">
    <source>
        <dbReference type="EMBL" id="AUH01229.1"/>
    </source>
</evidence>
<evidence type="ECO:0000259" key="1">
    <source>
        <dbReference type="Pfam" id="PF00561"/>
    </source>
</evidence>
<dbReference type="PANTHER" id="PTHR43798">
    <property type="entry name" value="MONOACYLGLYCEROL LIPASE"/>
    <property type="match status" value="1"/>
</dbReference>
<feature type="domain" description="AB hydrolase-1" evidence="1">
    <location>
        <begin position="119"/>
        <end position="197"/>
    </location>
</feature>
<dbReference type="GO" id="GO:0016787">
    <property type="term" value="F:hydrolase activity"/>
    <property type="evidence" value="ECO:0007669"/>
    <property type="project" value="UniProtKB-KW"/>
</dbReference>
<dbReference type="EMBL" id="CP025084">
    <property type="protein sequence ID" value="AUH05550.1"/>
    <property type="molecule type" value="Genomic_DNA"/>
</dbReference>
<evidence type="ECO:0000313" key="3">
    <source>
        <dbReference type="EMBL" id="AUH05550.1"/>
    </source>
</evidence>
<protein>
    <submittedName>
        <fullName evidence="3">Alpha/beta hydrolase</fullName>
    </submittedName>
</protein>
<dbReference type="KEGG" id="serq:CWC46_16255"/>
<dbReference type="RefSeq" id="WP_021015497.1">
    <property type="nucleotide sequence ID" value="NZ_CP025084.1"/>
</dbReference>
<reference evidence="3" key="2">
    <citation type="submission" date="2013-09" db="EMBL/GenBank/DDBJ databases">
        <authorList>
            <person name="Wang G."/>
            <person name="Yang Y."/>
            <person name="Su Y."/>
        </authorList>
    </citation>
    <scope>NUCLEOTIDE SEQUENCE</scope>
    <source>
        <strain evidence="3">ATCC 39006</strain>
    </source>
</reference>
<dbReference type="EMBL" id="CP025085">
    <property type="protein sequence ID" value="AUH01229.1"/>
    <property type="molecule type" value="Genomic_DNA"/>
</dbReference>
<dbReference type="InterPro" id="IPR050266">
    <property type="entry name" value="AB_hydrolase_sf"/>
</dbReference>
<gene>
    <name evidence="2" type="ORF">CWC46_16255</name>
    <name evidence="3" type="ORF">Ser39006_016255</name>
</gene>
<dbReference type="GO" id="GO:0016020">
    <property type="term" value="C:membrane"/>
    <property type="evidence" value="ECO:0007669"/>
    <property type="project" value="TreeGrafter"/>
</dbReference>
<dbReference type="STRING" id="104623.Ser39006_02231"/>
<name>A0A2I5T9J0_SERS3</name>
<dbReference type="Proteomes" id="UP000017700">
    <property type="component" value="Chromosome"/>
</dbReference>
<organism evidence="3 4">
    <name type="scientific">Serratia sp. (strain ATCC 39006)</name>
    <name type="common">Prodigiosinella confusarubida</name>
    <dbReference type="NCBI Taxonomy" id="104623"/>
    <lineage>
        <taxon>Bacteria</taxon>
        <taxon>Pseudomonadati</taxon>
        <taxon>Pseudomonadota</taxon>
        <taxon>Gammaproteobacteria</taxon>
        <taxon>Enterobacterales</taxon>
        <taxon>Pectobacteriaceae</taxon>
        <taxon>Prodigiosinella</taxon>
    </lineage>
</organism>
<proteinExistence type="predicted"/>
<keyword evidence="3" id="KW-0378">Hydrolase</keyword>
<dbReference type="AlphaFoldDB" id="A0A2I5T9J0"/>
<dbReference type="Gene3D" id="3.40.50.1820">
    <property type="entry name" value="alpha/beta hydrolase"/>
    <property type="match status" value="1"/>
</dbReference>
<reference evidence="3" key="4">
    <citation type="submission" date="2017-11" db="EMBL/GenBank/DDBJ databases">
        <title>Complete genome sequence of Serratia sp. ATCC 39006.</title>
        <authorList>
            <person name="Hampton H.G."/>
            <person name="Jackson S.A."/>
            <person name="Jauregui R."/>
            <person name="Poulter G.T.M."/>
            <person name="Salmond G.P.C."/>
            <person name="Fineran P.C."/>
        </authorList>
    </citation>
    <scope>NUCLEOTIDE SEQUENCE</scope>
    <source>
        <strain evidence="3">ATCC 39006</strain>
    </source>
</reference>
<dbReference type="Pfam" id="PF00561">
    <property type="entry name" value="Abhydrolase_1"/>
    <property type="match status" value="1"/>
</dbReference>
<evidence type="ECO:0000313" key="5">
    <source>
        <dbReference type="Proteomes" id="UP000233778"/>
    </source>
</evidence>
<sequence length="329" mass="37276">MLYDLCYPLLKLAAVAHYRYNHCLVKLKRRPSLLLKTQITPETHYGHTCRRLRQVDITILNRISPHRAVDYAIALFEHPHRMPCKNSDLLYLQSLNKDSLVFAGQQITVYRSGPGSHQRVLLVHGWEGHSVMFRPLAEKLVAQGYEVIAPDLLAHGNSAGERCSFYDLVQLLLMLGNHYGPFKTVIGHSFGGTAATLAKWKGLDCHQLVNISSPDSFACLLDAWIDYHRVPSSLRTQLAEEYHQRYGLHPDLISTTSWKAIPVPTLICHDRDDSNIDLHQAYNMVSAFPDSQLFLTSGLGHRGILKDHALHQRIITFMHEGKESSVNTE</sequence>
<dbReference type="SUPFAM" id="SSF53474">
    <property type="entry name" value="alpha/beta-Hydrolases"/>
    <property type="match status" value="1"/>
</dbReference>
<dbReference type="KEGG" id="sera:Ser39006_016255"/>
<reference evidence="2 5" key="3">
    <citation type="submission" date="2017-11" db="EMBL/GenBank/DDBJ databases">
        <title>Complete genome sequence of Serratia sp. ATCC 39006 LacA.</title>
        <authorList>
            <person name="Hampton H.G."/>
            <person name="Jackson S.A."/>
            <person name="Jauregui R."/>
            <person name="Poulter G.T.M."/>
            <person name="Salmond G.P.C."/>
            <person name="Fineran P.C."/>
        </authorList>
    </citation>
    <scope>NUCLEOTIDE SEQUENCE [LARGE SCALE GENOMIC DNA]</scope>
    <source>
        <strain evidence="2 5">ATCC 39006</strain>
    </source>
</reference>
<dbReference type="PANTHER" id="PTHR43798:SF33">
    <property type="entry name" value="HYDROLASE, PUTATIVE (AFU_ORTHOLOGUE AFUA_2G14860)-RELATED"/>
    <property type="match status" value="1"/>
</dbReference>
<dbReference type="InterPro" id="IPR000073">
    <property type="entry name" value="AB_hydrolase_1"/>
</dbReference>
<dbReference type="OrthoDB" id="9785847at2"/>
<dbReference type="InterPro" id="IPR029058">
    <property type="entry name" value="AB_hydrolase_fold"/>
</dbReference>
<reference evidence="3 4" key="1">
    <citation type="journal article" date="2013" name="Genome Announc.">
        <title>Draft genome sequence of Serratia sp. strain ATCC 39006, a model bacterium for analysis of the biosynthesis and regulation of prodigiosin, a carbapenem, and gas vesicles.</title>
        <authorList>
            <person name="Fineran P.C."/>
            <person name="Iglesias Cans M.C."/>
            <person name="Ramsay J.P."/>
            <person name="Wilf N.M."/>
            <person name="Cossyleon D."/>
            <person name="McNeil M.B."/>
            <person name="Williamson N.R."/>
            <person name="Monson R.E."/>
            <person name="Becher S.A."/>
            <person name="Stanton J.A."/>
            <person name="Brugger K."/>
            <person name="Brown S.D."/>
            <person name="Salmond G.P."/>
        </authorList>
    </citation>
    <scope>NUCLEOTIDE SEQUENCE [LARGE SCALE GENOMIC DNA]</scope>
    <source>
        <strain evidence="3">ATCC 39006</strain>
        <strain evidence="4">ATCC 39006 / SC 11482</strain>
    </source>
</reference>
<dbReference type="Proteomes" id="UP000233778">
    <property type="component" value="Chromosome"/>
</dbReference>
<accession>A0A2I5T9J0</accession>